<keyword evidence="3" id="KW-1003">Cell membrane</keyword>
<dbReference type="AlphaFoldDB" id="A0A5M8QV52"/>
<keyword evidence="9" id="KW-1185">Reference proteome</keyword>
<dbReference type="InterPro" id="IPR051907">
    <property type="entry name" value="DoxX-like_oxidoreductase"/>
</dbReference>
<feature type="transmembrane region" description="Helical" evidence="7">
    <location>
        <begin position="7"/>
        <end position="26"/>
    </location>
</feature>
<reference evidence="8 9" key="1">
    <citation type="submission" date="2019-05" db="EMBL/GenBank/DDBJ databases">
        <authorList>
            <person name="Qu J.-H."/>
        </authorList>
    </citation>
    <scope>NUCLEOTIDE SEQUENCE [LARGE SCALE GENOMIC DNA]</scope>
    <source>
        <strain evidence="8 9">NS28</strain>
    </source>
</reference>
<dbReference type="PANTHER" id="PTHR33452:SF1">
    <property type="entry name" value="INNER MEMBRANE PROTEIN YPHA-RELATED"/>
    <property type="match status" value="1"/>
</dbReference>
<dbReference type="InterPro" id="IPR032808">
    <property type="entry name" value="DoxX"/>
</dbReference>
<dbReference type="EMBL" id="VBSN01000038">
    <property type="protein sequence ID" value="KAA6439178.1"/>
    <property type="molecule type" value="Genomic_DNA"/>
</dbReference>
<evidence type="ECO:0000256" key="1">
    <source>
        <dbReference type="ARBA" id="ARBA00004651"/>
    </source>
</evidence>
<evidence type="ECO:0000313" key="8">
    <source>
        <dbReference type="EMBL" id="KAA6439178.1"/>
    </source>
</evidence>
<protein>
    <submittedName>
        <fullName evidence="8">DoxX family membrane protein</fullName>
    </submittedName>
</protein>
<evidence type="ECO:0000256" key="7">
    <source>
        <dbReference type="SAM" id="Phobius"/>
    </source>
</evidence>
<dbReference type="Proteomes" id="UP000323994">
    <property type="component" value="Unassembled WGS sequence"/>
</dbReference>
<keyword evidence="6 7" id="KW-0472">Membrane</keyword>
<evidence type="ECO:0000256" key="5">
    <source>
        <dbReference type="ARBA" id="ARBA00022989"/>
    </source>
</evidence>
<organism evidence="8 9">
    <name type="scientific">Dyadobacter flavalbus</name>
    <dbReference type="NCBI Taxonomy" id="2579942"/>
    <lineage>
        <taxon>Bacteria</taxon>
        <taxon>Pseudomonadati</taxon>
        <taxon>Bacteroidota</taxon>
        <taxon>Cytophagia</taxon>
        <taxon>Cytophagales</taxon>
        <taxon>Spirosomataceae</taxon>
        <taxon>Dyadobacter</taxon>
    </lineage>
</organism>
<evidence type="ECO:0000256" key="2">
    <source>
        <dbReference type="ARBA" id="ARBA00006679"/>
    </source>
</evidence>
<evidence type="ECO:0000256" key="6">
    <source>
        <dbReference type="ARBA" id="ARBA00023136"/>
    </source>
</evidence>
<proteinExistence type="inferred from homology"/>
<comment type="subcellular location">
    <subcellularLocation>
        <location evidence="1">Cell membrane</location>
        <topology evidence="1">Multi-pass membrane protein</topology>
    </subcellularLocation>
</comment>
<dbReference type="RefSeq" id="WP_139012429.1">
    <property type="nucleotide sequence ID" value="NZ_VBSN01000038.1"/>
</dbReference>
<dbReference type="GO" id="GO:0005886">
    <property type="term" value="C:plasma membrane"/>
    <property type="evidence" value="ECO:0007669"/>
    <property type="project" value="UniProtKB-SubCell"/>
</dbReference>
<gene>
    <name evidence="8" type="ORF">FEM33_12920</name>
</gene>
<evidence type="ECO:0000256" key="4">
    <source>
        <dbReference type="ARBA" id="ARBA00022692"/>
    </source>
</evidence>
<dbReference type="PANTHER" id="PTHR33452">
    <property type="entry name" value="OXIDOREDUCTASE CATD-RELATED"/>
    <property type="match status" value="1"/>
</dbReference>
<feature type="transmembrane region" description="Helical" evidence="7">
    <location>
        <begin position="51"/>
        <end position="72"/>
    </location>
</feature>
<comment type="caution">
    <text evidence="8">The sequence shown here is derived from an EMBL/GenBank/DDBJ whole genome shotgun (WGS) entry which is preliminary data.</text>
</comment>
<comment type="similarity">
    <text evidence="2">Belongs to the DoxX family.</text>
</comment>
<feature type="transmembrane region" description="Helical" evidence="7">
    <location>
        <begin position="103"/>
        <end position="121"/>
    </location>
</feature>
<accession>A0A5M8QV52</accession>
<name>A0A5M8QV52_9BACT</name>
<feature type="transmembrane region" description="Helical" evidence="7">
    <location>
        <begin position="79"/>
        <end position="97"/>
    </location>
</feature>
<keyword evidence="4 7" id="KW-0812">Transmembrane</keyword>
<evidence type="ECO:0000313" key="9">
    <source>
        <dbReference type="Proteomes" id="UP000323994"/>
    </source>
</evidence>
<keyword evidence="5 7" id="KW-1133">Transmembrane helix</keyword>
<dbReference type="OrthoDB" id="4732370at2"/>
<dbReference type="Pfam" id="PF07681">
    <property type="entry name" value="DoxX"/>
    <property type="match status" value="1"/>
</dbReference>
<evidence type="ECO:0000256" key="3">
    <source>
        <dbReference type="ARBA" id="ARBA00022475"/>
    </source>
</evidence>
<sequence length="134" mass="15064">MTDNFHWGFLMARLAAGMSMFGHGLVRLPKLSGFSNWMVGQFQKSMLPETIVIPFSYILPVAELVIGFLLLLGLFTRTTLIAAGFVMTALIFGSSMIEEWGAIPSQLLHAAFFAILLCYTNEYNRFSLDQKFQK</sequence>